<dbReference type="AlphaFoldDB" id="A0A1L9TY12"/>
<dbReference type="EMBL" id="KV878582">
    <property type="protein sequence ID" value="OJJ64327.1"/>
    <property type="molecule type" value="Genomic_DNA"/>
</dbReference>
<feature type="region of interest" description="Disordered" evidence="1">
    <location>
        <begin position="1"/>
        <end position="21"/>
    </location>
</feature>
<reference evidence="3" key="1">
    <citation type="journal article" date="2017" name="Genome Biol.">
        <title>Comparative genomics reveals high biological diversity and specific adaptations in the industrially and medically important fungal genus Aspergillus.</title>
        <authorList>
            <person name="de Vries R.P."/>
            <person name="Riley R."/>
            <person name="Wiebenga A."/>
            <person name="Aguilar-Osorio G."/>
            <person name="Amillis S."/>
            <person name="Uchima C.A."/>
            <person name="Anderluh G."/>
            <person name="Asadollahi M."/>
            <person name="Askin M."/>
            <person name="Barry K."/>
            <person name="Battaglia E."/>
            <person name="Bayram O."/>
            <person name="Benocci T."/>
            <person name="Braus-Stromeyer S.A."/>
            <person name="Caldana C."/>
            <person name="Canovas D."/>
            <person name="Cerqueira G.C."/>
            <person name="Chen F."/>
            <person name="Chen W."/>
            <person name="Choi C."/>
            <person name="Clum A."/>
            <person name="Dos Santos R.A."/>
            <person name="Damasio A.R."/>
            <person name="Diallinas G."/>
            <person name="Emri T."/>
            <person name="Fekete E."/>
            <person name="Flipphi M."/>
            <person name="Freyberg S."/>
            <person name="Gallo A."/>
            <person name="Gournas C."/>
            <person name="Habgood R."/>
            <person name="Hainaut M."/>
            <person name="Harispe M.L."/>
            <person name="Henrissat B."/>
            <person name="Hilden K.S."/>
            <person name="Hope R."/>
            <person name="Hossain A."/>
            <person name="Karabika E."/>
            <person name="Karaffa L."/>
            <person name="Karanyi Z."/>
            <person name="Krasevec N."/>
            <person name="Kuo A."/>
            <person name="Kusch H."/>
            <person name="LaButti K."/>
            <person name="Lagendijk E.L."/>
            <person name="Lapidus A."/>
            <person name="Levasseur A."/>
            <person name="Lindquist E."/>
            <person name="Lipzen A."/>
            <person name="Logrieco A.F."/>
            <person name="MacCabe A."/>
            <person name="Maekelae M.R."/>
            <person name="Malavazi I."/>
            <person name="Melin P."/>
            <person name="Meyer V."/>
            <person name="Mielnichuk N."/>
            <person name="Miskei M."/>
            <person name="Molnar A.P."/>
            <person name="Mule G."/>
            <person name="Ngan C.Y."/>
            <person name="Orejas M."/>
            <person name="Orosz E."/>
            <person name="Ouedraogo J.P."/>
            <person name="Overkamp K.M."/>
            <person name="Park H.-S."/>
            <person name="Perrone G."/>
            <person name="Piumi F."/>
            <person name="Punt P.J."/>
            <person name="Ram A.F."/>
            <person name="Ramon A."/>
            <person name="Rauscher S."/>
            <person name="Record E."/>
            <person name="Riano-Pachon D.M."/>
            <person name="Robert V."/>
            <person name="Roehrig J."/>
            <person name="Ruller R."/>
            <person name="Salamov A."/>
            <person name="Salih N.S."/>
            <person name="Samson R.A."/>
            <person name="Sandor E."/>
            <person name="Sanguinetti M."/>
            <person name="Schuetze T."/>
            <person name="Sepcic K."/>
            <person name="Shelest E."/>
            <person name="Sherlock G."/>
            <person name="Sophianopoulou V."/>
            <person name="Squina F.M."/>
            <person name="Sun H."/>
            <person name="Susca A."/>
            <person name="Todd R.B."/>
            <person name="Tsang A."/>
            <person name="Unkles S.E."/>
            <person name="van de Wiele N."/>
            <person name="van Rossen-Uffink D."/>
            <person name="Oliveira J.V."/>
            <person name="Vesth T.C."/>
            <person name="Visser J."/>
            <person name="Yu J.-H."/>
            <person name="Zhou M."/>
            <person name="Andersen M.R."/>
            <person name="Archer D.B."/>
            <person name="Baker S.E."/>
            <person name="Benoit I."/>
            <person name="Brakhage A.A."/>
            <person name="Braus G.H."/>
            <person name="Fischer R."/>
            <person name="Frisvad J.C."/>
            <person name="Goldman G.H."/>
            <person name="Houbraken J."/>
            <person name="Oakley B."/>
            <person name="Pocsi I."/>
            <person name="Scazzocchio C."/>
            <person name="Seiboth B."/>
            <person name="vanKuyk P.A."/>
            <person name="Wortman J."/>
            <person name="Dyer P.S."/>
            <person name="Grigoriev I.V."/>
        </authorList>
    </citation>
    <scope>NUCLEOTIDE SEQUENCE [LARGE SCALE GENOMIC DNA]</scope>
    <source>
        <strain evidence="3">CBS 593.65</strain>
    </source>
</reference>
<evidence type="ECO:0000313" key="3">
    <source>
        <dbReference type="Proteomes" id="UP000184356"/>
    </source>
</evidence>
<evidence type="ECO:0000256" key="1">
    <source>
        <dbReference type="SAM" id="MobiDB-lite"/>
    </source>
</evidence>
<feature type="compositionally biased region" description="Basic residues" evidence="1">
    <location>
        <begin position="1"/>
        <end position="11"/>
    </location>
</feature>
<protein>
    <submittedName>
        <fullName evidence="2">Uncharacterized protein</fullName>
    </submittedName>
</protein>
<accession>A0A1L9TY12</accession>
<proteinExistence type="predicted"/>
<evidence type="ECO:0000313" key="2">
    <source>
        <dbReference type="EMBL" id="OJJ64327.1"/>
    </source>
</evidence>
<dbReference type="GeneID" id="63760831"/>
<name>A0A1L9TY12_9EURO</name>
<gene>
    <name evidence="2" type="ORF">ASPSYDRAFT_302409</name>
</gene>
<sequence>MTSSKRQGRDRKRNERPNELDLLPKAQRRACISAYPWRRQMNRLIRPVCSQQDMEIFGRLKSSPASIISTMALWMLEDKSPFSHRSRHQTIIPLITQER</sequence>
<organism evidence="2 3">
    <name type="scientific">Aspergillus sydowii CBS 593.65</name>
    <dbReference type="NCBI Taxonomy" id="1036612"/>
    <lineage>
        <taxon>Eukaryota</taxon>
        <taxon>Fungi</taxon>
        <taxon>Dikarya</taxon>
        <taxon>Ascomycota</taxon>
        <taxon>Pezizomycotina</taxon>
        <taxon>Eurotiomycetes</taxon>
        <taxon>Eurotiomycetidae</taxon>
        <taxon>Eurotiales</taxon>
        <taxon>Aspergillaceae</taxon>
        <taxon>Aspergillus</taxon>
        <taxon>Aspergillus subgen. Nidulantes</taxon>
    </lineage>
</organism>
<dbReference type="VEuPathDB" id="FungiDB:ASPSYDRAFT_302409"/>
<keyword evidence="3" id="KW-1185">Reference proteome</keyword>
<dbReference type="RefSeq" id="XP_040708133.1">
    <property type="nucleotide sequence ID" value="XM_040844758.1"/>
</dbReference>
<dbReference type="Proteomes" id="UP000184356">
    <property type="component" value="Unassembled WGS sequence"/>
</dbReference>